<feature type="compositionally biased region" description="Basic and acidic residues" evidence="1">
    <location>
        <begin position="151"/>
        <end position="174"/>
    </location>
</feature>
<sequence length="174" mass="19069">MSTINPNSYTNTFAKSYANVPLKQVEPSTNGLGTLANSMTAANLTSSISQDTVMLSSAASVTTADTYSHLAPNAKQGYTGNVQAIAGTPEPDKNINRLDKAMQAILDNRTGVDRDKINKIDEEMAKVAADENLSEEQKAKQLELLQAQKLDLIKESSEKNEERQRRIEPEVYYS</sequence>
<gene>
    <name evidence="2" type="ORF">RA178_06645</name>
</gene>
<dbReference type="EMBL" id="CP132914">
    <property type="protein sequence ID" value="WMB74286.1"/>
    <property type="molecule type" value="Genomic_DNA"/>
</dbReference>
<dbReference type="RefSeq" id="WP_306684994.1">
    <property type="nucleotide sequence ID" value="NZ_CP132914.1"/>
</dbReference>
<evidence type="ECO:0000313" key="2">
    <source>
        <dbReference type="EMBL" id="WMB74286.1"/>
    </source>
</evidence>
<reference evidence="2" key="1">
    <citation type="submission" date="2023-08" db="EMBL/GenBank/DDBJ databases">
        <title>Complete genome sequence of Shewanella oncorhynchi Z-P2, a siderophore putrebactin-producing bacterium.</title>
        <authorList>
            <person name="Zhang Y."/>
        </authorList>
    </citation>
    <scope>NUCLEOTIDE SEQUENCE</scope>
    <source>
        <strain evidence="2">Z-P2</strain>
    </source>
</reference>
<name>A0AA50Q7J6_9GAMM</name>
<feature type="region of interest" description="Disordered" evidence="1">
    <location>
        <begin position="150"/>
        <end position="174"/>
    </location>
</feature>
<accession>A0AA50Q7J6</accession>
<dbReference type="Proteomes" id="UP001236800">
    <property type="component" value="Chromosome"/>
</dbReference>
<protein>
    <submittedName>
        <fullName evidence="2">Uncharacterized protein</fullName>
    </submittedName>
</protein>
<organism evidence="2">
    <name type="scientific">Shewanella oncorhynchi</name>
    <dbReference type="NCBI Taxonomy" id="2726434"/>
    <lineage>
        <taxon>Bacteria</taxon>
        <taxon>Pseudomonadati</taxon>
        <taxon>Pseudomonadota</taxon>
        <taxon>Gammaproteobacteria</taxon>
        <taxon>Alteromonadales</taxon>
        <taxon>Shewanellaceae</taxon>
        <taxon>Shewanella</taxon>
    </lineage>
</organism>
<dbReference type="AlphaFoldDB" id="A0AA50Q7J6"/>
<proteinExistence type="predicted"/>
<dbReference type="GeneID" id="301338847"/>
<evidence type="ECO:0000256" key="1">
    <source>
        <dbReference type="SAM" id="MobiDB-lite"/>
    </source>
</evidence>
<dbReference type="KEGG" id="sog:RA178_06645"/>